<evidence type="ECO:0000313" key="3">
    <source>
        <dbReference type="Proteomes" id="UP000006454"/>
    </source>
</evidence>
<evidence type="ECO:0000256" key="1">
    <source>
        <dbReference type="SAM" id="Phobius"/>
    </source>
</evidence>
<dbReference type="EMBL" id="AABF01000021">
    <property type="protein sequence ID" value="EAA24660.1"/>
    <property type="molecule type" value="Genomic_DNA"/>
</dbReference>
<dbReference type="AlphaFoldDB" id="Q7P750"/>
<protein>
    <submittedName>
        <fullName evidence="2">Uncharacterized protein</fullName>
    </submittedName>
</protein>
<dbReference type="Proteomes" id="UP000006454">
    <property type="component" value="Unassembled WGS sequence"/>
</dbReference>
<sequence>MLFNILPYPVGLIIFIYYIHVFHNLIFMVILLVIHFGIHIISIHLLDKHFCLMVFPGLNFFGN</sequence>
<accession>Q7P750</accession>
<keyword evidence="1" id="KW-0472">Membrane</keyword>
<gene>
    <name evidence="2" type="ORF">FNV1501</name>
</gene>
<proteinExistence type="predicted"/>
<organism evidence="2 3">
    <name type="scientific">Fusobacterium vincentii ATCC 49256</name>
    <dbReference type="NCBI Taxonomy" id="209882"/>
    <lineage>
        <taxon>Bacteria</taxon>
        <taxon>Fusobacteriati</taxon>
        <taxon>Fusobacteriota</taxon>
        <taxon>Fusobacteriia</taxon>
        <taxon>Fusobacteriales</taxon>
        <taxon>Fusobacteriaceae</taxon>
        <taxon>Fusobacterium</taxon>
    </lineage>
</organism>
<evidence type="ECO:0000313" key="2">
    <source>
        <dbReference type="EMBL" id="EAA24660.1"/>
    </source>
</evidence>
<keyword evidence="1" id="KW-0812">Transmembrane</keyword>
<reference evidence="2 3" key="1">
    <citation type="journal article" date="2003" name="Genome Res.">
        <title>Genome analysis of F. nucleatum sub spp vincentii and its comparison with the genome of F. nucleatum ATCC 25586.</title>
        <authorList>
            <person name="Kapatral V."/>
            <person name="Ivanova N."/>
            <person name="Anderson I."/>
            <person name="Reznik G."/>
            <person name="Bhattacharyya A."/>
            <person name="Gardner W.L."/>
            <person name="Mikhailova N."/>
            <person name="Lapidus A."/>
            <person name="Larsen N."/>
            <person name="D'Souza M."/>
            <person name="Walunas T."/>
            <person name="Haselkorn R."/>
            <person name="Overbeek R."/>
            <person name="Kyrpides N."/>
        </authorList>
    </citation>
    <scope>NUCLEOTIDE SEQUENCE [LARGE SCALE GENOMIC DNA]</scope>
    <source>
        <strain evidence="2 3">ATCC 49256</strain>
    </source>
</reference>
<keyword evidence="1" id="KW-1133">Transmembrane helix</keyword>
<comment type="caution">
    <text evidence="2">The sequence shown here is derived from an EMBL/GenBank/DDBJ whole genome shotgun (WGS) entry which is preliminary data.</text>
</comment>
<name>Q7P750_FUSVC</name>
<feature type="transmembrane region" description="Helical" evidence="1">
    <location>
        <begin position="12"/>
        <end position="38"/>
    </location>
</feature>